<accession>A0ABX7S9E5</accession>
<dbReference type="CDD" id="cd06571">
    <property type="entry name" value="Bac_DnaA_C"/>
    <property type="match status" value="1"/>
</dbReference>
<dbReference type="SUPFAM" id="SSF52540">
    <property type="entry name" value="P-loop containing nucleoside triphosphate hydrolases"/>
    <property type="match status" value="1"/>
</dbReference>
<feature type="region of interest" description="Domain I, interacts with DnaA modulators" evidence="8">
    <location>
        <begin position="1"/>
        <end position="79"/>
    </location>
</feature>
<dbReference type="InterPro" id="IPR020591">
    <property type="entry name" value="Chromosome_initiator_DnaA-like"/>
</dbReference>
<feature type="binding site" evidence="8">
    <location>
        <position position="147"/>
    </location>
    <ligand>
        <name>ATP</name>
        <dbReference type="ChEBI" id="CHEBI:30616"/>
    </ligand>
</feature>
<dbReference type="InterPro" id="IPR010921">
    <property type="entry name" value="Trp_repressor/repl_initiator"/>
</dbReference>
<reference evidence="14 15" key="1">
    <citation type="submission" date="2021-03" db="EMBL/GenBank/DDBJ databases">
        <title>Thermosipho ferrireducens sp.nov., an anaerobic thermophilic iron-reducing bacterium isolated from a deep-sea hydrothermal sulfide deposits.</title>
        <authorList>
            <person name="Zeng X."/>
            <person name="Chen Y."/>
            <person name="Shao Z."/>
        </authorList>
    </citation>
    <scope>NUCLEOTIDE SEQUENCE [LARGE SCALE GENOMIC DNA]</scope>
    <source>
        <strain evidence="14 15">JL129W03</strain>
    </source>
</reference>
<dbReference type="RefSeq" id="WP_207566702.1">
    <property type="nucleotide sequence ID" value="NZ_CP071446.1"/>
</dbReference>
<evidence type="ECO:0000256" key="10">
    <source>
        <dbReference type="RuleBase" id="RU000577"/>
    </source>
</evidence>
<dbReference type="SMART" id="SM00382">
    <property type="entry name" value="AAA"/>
    <property type="match status" value="1"/>
</dbReference>
<evidence type="ECO:0000259" key="13">
    <source>
        <dbReference type="SMART" id="SM00760"/>
    </source>
</evidence>
<evidence type="ECO:0000256" key="6">
    <source>
        <dbReference type="ARBA" id="ARBA00023121"/>
    </source>
</evidence>
<dbReference type="InterPro" id="IPR027417">
    <property type="entry name" value="P-loop_NTPase"/>
</dbReference>
<comment type="subunit">
    <text evidence="8">Oligomerizes as a right-handed, spiral filament on DNA at oriC.</text>
</comment>
<protein>
    <recommendedName>
        <fullName evidence="8 9">Chromosomal replication initiator protein DnaA</fullName>
    </recommendedName>
</protein>
<keyword evidence="5 8" id="KW-0067">ATP-binding</keyword>
<dbReference type="InterPro" id="IPR013317">
    <property type="entry name" value="DnaA_dom"/>
</dbReference>
<dbReference type="Pfam" id="PF00308">
    <property type="entry name" value="Bac_DnaA"/>
    <property type="match status" value="1"/>
</dbReference>
<evidence type="ECO:0000256" key="11">
    <source>
        <dbReference type="RuleBase" id="RU004227"/>
    </source>
</evidence>
<dbReference type="NCBIfam" id="NF001154">
    <property type="entry name" value="PRK00149.3-3"/>
    <property type="match status" value="1"/>
</dbReference>
<dbReference type="SUPFAM" id="SSF48295">
    <property type="entry name" value="TrpR-like"/>
    <property type="match status" value="1"/>
</dbReference>
<proteinExistence type="inferred from homology"/>
<evidence type="ECO:0000313" key="15">
    <source>
        <dbReference type="Proteomes" id="UP000671862"/>
    </source>
</evidence>
<feature type="domain" description="AAA+ ATPase" evidence="12">
    <location>
        <begin position="133"/>
        <end position="265"/>
    </location>
</feature>
<feature type="binding site" evidence="8">
    <location>
        <position position="148"/>
    </location>
    <ligand>
        <name>ATP</name>
        <dbReference type="ChEBI" id="CHEBI:30616"/>
    </ligand>
</feature>
<evidence type="ECO:0000256" key="5">
    <source>
        <dbReference type="ARBA" id="ARBA00022840"/>
    </source>
</evidence>
<evidence type="ECO:0000256" key="3">
    <source>
        <dbReference type="ARBA" id="ARBA00022705"/>
    </source>
</evidence>
<evidence type="ECO:0000256" key="7">
    <source>
        <dbReference type="ARBA" id="ARBA00023125"/>
    </source>
</evidence>
<evidence type="ECO:0000256" key="4">
    <source>
        <dbReference type="ARBA" id="ARBA00022741"/>
    </source>
</evidence>
<comment type="function">
    <text evidence="8 10">Plays an essential role in the initiation and regulation of chromosomal replication. ATP-DnaA binds to the origin of replication (oriC) to initiate formation of the DNA replication initiation complex once per cell cycle. Binds the DnaA box (a 9 base pair repeat at the origin) and separates the double-stranded (ds)DNA. Forms a right-handed helical filament on oriC DNA; dsDNA binds to the exterior of the filament while single-stranded (ss)DNA is stabiized in the filament's interior. The ATP-DnaA-oriC complex binds and stabilizes one strand of the AT-rich DNA unwinding element (DUE), permitting loading of DNA polymerase. After initiation quickly degrades to an ADP-DnaA complex that is not apt for DNA replication. Binds acidic phospholipids.</text>
</comment>
<feature type="binding site" evidence="8">
    <location>
        <position position="144"/>
    </location>
    <ligand>
        <name>ATP</name>
        <dbReference type="ChEBI" id="CHEBI:30616"/>
    </ligand>
</feature>
<keyword evidence="6 8" id="KW-0446">Lipid-binding</keyword>
<dbReference type="Pfam" id="PF11638">
    <property type="entry name" value="DnaA_N"/>
    <property type="match status" value="1"/>
</dbReference>
<dbReference type="PROSITE" id="PS01008">
    <property type="entry name" value="DNAA"/>
    <property type="match status" value="1"/>
</dbReference>
<name>A0ABX7S9E5_9BACT</name>
<comment type="subcellular location">
    <subcellularLocation>
        <location evidence="8">Cytoplasm</location>
    </subcellularLocation>
</comment>
<keyword evidence="3 8" id="KW-0235">DNA replication</keyword>
<gene>
    <name evidence="8 14" type="primary">dnaA</name>
    <name evidence="14" type="ORF">JYK00_00005</name>
</gene>
<dbReference type="EMBL" id="CP071446">
    <property type="protein sequence ID" value="QTA37981.1"/>
    <property type="molecule type" value="Genomic_DNA"/>
</dbReference>
<dbReference type="InterPro" id="IPR001957">
    <property type="entry name" value="Chromosome_initiator_DnaA"/>
</dbReference>
<feature type="binding site" evidence="8">
    <location>
        <position position="146"/>
    </location>
    <ligand>
        <name>ATP</name>
        <dbReference type="ChEBI" id="CHEBI:30616"/>
    </ligand>
</feature>
<dbReference type="PANTHER" id="PTHR30050:SF2">
    <property type="entry name" value="CHROMOSOMAL REPLICATION INITIATOR PROTEIN DNAA"/>
    <property type="match status" value="1"/>
</dbReference>
<dbReference type="Gene3D" id="1.10.1750.10">
    <property type="match status" value="1"/>
</dbReference>
<dbReference type="InterPro" id="IPR013159">
    <property type="entry name" value="DnaA_C"/>
</dbReference>
<sequence length="439" mass="50336">MKDAIIKALREKISRQRWEHWFSDFSVKKIDGNHVVFEVGNIFVKDHLEKEFGKVISKVVREILGKNSTFEIVYAEVNTSHQNSFKDEGALIRKRPLLLTPLNNKYTFENMVVGDFNRFAYNVFLEASKKPGFYNPIFLYSDVGLGKTHLAQALANYVLETDPDMKVAYLTSEEFMNEMITAIKAGNTEEFREKYRKKADILIIDDIQFLIGKPGAQIELFHTFNAVHEAGKQIIICSDRPPQELKDFHSRMVSRFQMGIVVKIEKPSKDALIKIARKIMEVKGGEINDEILLYVVDIFDSPRLLQGAILKLIAYKNLFGELNMEIARSLLPSVSSKNTDNDKLLEIVSEMFDCNKEDILSKKRLKNISFARKIGMYYAHKYLGMSTREIGRLFNKTHSSVVQNIRQIEESLKQGNLAIKSYLKRLNKSIKGFAEGGTL</sequence>
<dbReference type="InterPro" id="IPR024633">
    <property type="entry name" value="DnaA_N_dom"/>
</dbReference>
<comment type="caution">
    <text evidence="8">Lacks conserved residue(s) required for the propagation of feature annotation.</text>
</comment>
<keyword evidence="4 8" id="KW-0547">Nucleotide-binding</keyword>
<dbReference type="InterPro" id="IPR003593">
    <property type="entry name" value="AAA+_ATPase"/>
</dbReference>
<dbReference type="SMART" id="SM00760">
    <property type="entry name" value="Bac_DnaA_C"/>
    <property type="match status" value="1"/>
</dbReference>
<dbReference type="Pfam" id="PF08299">
    <property type="entry name" value="Bac_DnaA_C"/>
    <property type="match status" value="1"/>
</dbReference>
<evidence type="ECO:0000256" key="9">
    <source>
        <dbReference type="NCBIfam" id="TIGR00362"/>
    </source>
</evidence>
<dbReference type="InterPro" id="IPR038454">
    <property type="entry name" value="DnaA_N_sf"/>
</dbReference>
<evidence type="ECO:0000256" key="8">
    <source>
        <dbReference type="HAMAP-Rule" id="MF_00377"/>
    </source>
</evidence>
<keyword evidence="15" id="KW-1185">Reference proteome</keyword>
<feature type="domain" description="Chromosomal replication initiator DnaA C-terminal" evidence="13">
    <location>
        <begin position="340"/>
        <end position="408"/>
    </location>
</feature>
<evidence type="ECO:0000259" key="12">
    <source>
        <dbReference type="SMART" id="SM00382"/>
    </source>
</evidence>
<dbReference type="Gene3D" id="1.10.8.60">
    <property type="match status" value="1"/>
</dbReference>
<evidence type="ECO:0000313" key="14">
    <source>
        <dbReference type="EMBL" id="QTA37981.1"/>
    </source>
</evidence>
<dbReference type="PRINTS" id="PR00051">
    <property type="entry name" value="DNAA"/>
</dbReference>
<comment type="domain">
    <text evidence="8">Domain I is involved in oligomerization and binding regulators, domain II is flexibile and of varying length in different bacteria, domain III forms the AAA+ region, while domain IV binds dsDNA.</text>
</comment>
<dbReference type="CDD" id="cd00009">
    <property type="entry name" value="AAA"/>
    <property type="match status" value="1"/>
</dbReference>
<dbReference type="NCBIfam" id="TIGR00362">
    <property type="entry name" value="DnaA"/>
    <property type="match status" value="1"/>
</dbReference>
<dbReference type="Gene3D" id="3.30.300.180">
    <property type="match status" value="1"/>
</dbReference>
<dbReference type="Proteomes" id="UP000671862">
    <property type="component" value="Chromosome"/>
</dbReference>
<dbReference type="InterPro" id="IPR018312">
    <property type="entry name" value="Chromosome_initiator_DnaA_CS"/>
</dbReference>
<dbReference type="Gene3D" id="3.40.50.300">
    <property type="entry name" value="P-loop containing nucleotide triphosphate hydrolases"/>
    <property type="match status" value="1"/>
</dbReference>
<keyword evidence="2 8" id="KW-0963">Cytoplasm</keyword>
<evidence type="ECO:0000256" key="2">
    <source>
        <dbReference type="ARBA" id="ARBA00022490"/>
    </source>
</evidence>
<dbReference type="PANTHER" id="PTHR30050">
    <property type="entry name" value="CHROMOSOMAL REPLICATION INITIATOR PROTEIN DNAA"/>
    <property type="match status" value="1"/>
</dbReference>
<keyword evidence="7 8" id="KW-0238">DNA-binding</keyword>
<dbReference type="HAMAP" id="MF_00377">
    <property type="entry name" value="DnaA_bact"/>
    <property type="match status" value="1"/>
</dbReference>
<comment type="similarity">
    <text evidence="1 8 11">Belongs to the DnaA family.</text>
</comment>
<organism evidence="14 15">
    <name type="scientific">Thermosipho ferrireducens</name>
    <dbReference type="NCBI Taxonomy" id="2571116"/>
    <lineage>
        <taxon>Bacteria</taxon>
        <taxon>Thermotogati</taxon>
        <taxon>Thermotogota</taxon>
        <taxon>Thermotogae</taxon>
        <taxon>Thermotogales</taxon>
        <taxon>Fervidobacteriaceae</taxon>
        <taxon>Thermosipho</taxon>
    </lineage>
</organism>
<evidence type="ECO:0000256" key="1">
    <source>
        <dbReference type="ARBA" id="ARBA00006583"/>
    </source>
</evidence>
<feature type="region of interest" description="Domain IV, binds dsDNA" evidence="8">
    <location>
        <begin position="317"/>
        <end position="439"/>
    </location>
</feature>